<dbReference type="RefSeq" id="WP_350258062.1">
    <property type="nucleotide sequence ID" value="NZ_CP138335.1"/>
</dbReference>
<dbReference type="InterPro" id="IPR036264">
    <property type="entry name" value="Bact_exopeptidase_dim_dom"/>
</dbReference>
<dbReference type="NCBIfam" id="TIGR01891">
    <property type="entry name" value="amidohydrolases"/>
    <property type="match status" value="1"/>
</dbReference>
<name>A0AAU7V886_9ACTO</name>
<feature type="binding site" evidence="1">
    <location>
        <position position="88"/>
    </location>
    <ligand>
        <name>Mn(2+)</name>
        <dbReference type="ChEBI" id="CHEBI:29035"/>
        <label>2</label>
    </ligand>
</feature>
<dbReference type="InterPro" id="IPR002933">
    <property type="entry name" value="Peptidase_M20"/>
</dbReference>
<dbReference type="Gene3D" id="3.30.70.360">
    <property type="match status" value="1"/>
</dbReference>
<protein>
    <submittedName>
        <fullName evidence="3">Amidohydrolase</fullName>
    </submittedName>
</protein>
<evidence type="ECO:0000256" key="1">
    <source>
        <dbReference type="PIRSR" id="PIRSR005962-1"/>
    </source>
</evidence>
<dbReference type="Pfam" id="PF01546">
    <property type="entry name" value="Peptidase_M20"/>
    <property type="match status" value="1"/>
</dbReference>
<feature type="binding site" evidence="1">
    <location>
        <position position="335"/>
    </location>
    <ligand>
        <name>Mn(2+)</name>
        <dbReference type="ChEBI" id="CHEBI:29035"/>
        <label>2</label>
    </ligand>
</feature>
<evidence type="ECO:0000259" key="2">
    <source>
        <dbReference type="Pfam" id="PF07687"/>
    </source>
</evidence>
<comment type="cofactor">
    <cofactor evidence="1">
        <name>Mn(2+)</name>
        <dbReference type="ChEBI" id="CHEBI:29035"/>
    </cofactor>
    <text evidence="1">The Mn(2+) ion enhances activity.</text>
</comment>
<dbReference type="GO" id="GO:0046872">
    <property type="term" value="F:metal ion binding"/>
    <property type="evidence" value="ECO:0007669"/>
    <property type="project" value="UniProtKB-KW"/>
</dbReference>
<dbReference type="InterPro" id="IPR011650">
    <property type="entry name" value="Peptidase_M20_dimer"/>
</dbReference>
<keyword evidence="1" id="KW-0479">Metal-binding</keyword>
<dbReference type="PANTHER" id="PTHR11014:SF63">
    <property type="entry name" value="METALLOPEPTIDASE, PUTATIVE (AFU_ORTHOLOGUE AFUA_6G09600)-RELATED"/>
    <property type="match status" value="1"/>
</dbReference>
<evidence type="ECO:0000313" key="3">
    <source>
        <dbReference type="EMBL" id="XBW07861.1"/>
    </source>
</evidence>
<dbReference type="InterPro" id="IPR017439">
    <property type="entry name" value="Amidohydrolase"/>
</dbReference>
<feature type="binding site" evidence="1">
    <location>
        <position position="150"/>
    </location>
    <ligand>
        <name>Mn(2+)</name>
        <dbReference type="ChEBI" id="CHEBI:29035"/>
        <label>2</label>
    </ligand>
</feature>
<feature type="binding site" evidence="1">
    <location>
        <position position="124"/>
    </location>
    <ligand>
        <name>Mn(2+)</name>
        <dbReference type="ChEBI" id="CHEBI:29035"/>
        <label>2</label>
    </ligand>
</feature>
<proteinExistence type="predicted"/>
<dbReference type="SUPFAM" id="SSF55031">
    <property type="entry name" value="Bacterial exopeptidase dimerisation domain"/>
    <property type="match status" value="1"/>
</dbReference>
<dbReference type="SUPFAM" id="SSF53187">
    <property type="entry name" value="Zn-dependent exopeptidases"/>
    <property type="match status" value="1"/>
</dbReference>
<accession>A0AAU7V886</accession>
<dbReference type="PIRSF" id="PIRSF005962">
    <property type="entry name" value="Pept_M20D_amidohydro"/>
    <property type="match status" value="1"/>
</dbReference>
<dbReference type="AlphaFoldDB" id="A0AAU7V886"/>
<keyword evidence="1" id="KW-0464">Manganese</keyword>
<feature type="domain" description="Peptidase M20 dimerisation" evidence="2">
    <location>
        <begin position="174"/>
        <end position="262"/>
    </location>
</feature>
<reference evidence="3" key="1">
    <citation type="submission" date="2023-11" db="EMBL/GenBank/DDBJ databases">
        <title>Scrofimicrobium hongkongense sp. nov., isolated from a patient with peritonitis.</title>
        <authorList>
            <person name="Lao H.Y."/>
            <person name="Wong A.Y.P."/>
            <person name="Ng T.L."/>
            <person name="Wong R.Y.L."/>
            <person name="Yau M.C.Y."/>
            <person name="Lam J.Y.W."/>
            <person name="Siu G.K.H."/>
        </authorList>
    </citation>
    <scope>NUCLEOTIDE SEQUENCE</scope>
    <source>
        <strain evidence="3">R131</strain>
    </source>
</reference>
<sequence>MSIRDYRRDLHRIPELDFDLPQTLAYLRKALAKLPGTVIEPAPSSLCIYFDAGAPDTIAFRADMDALPVTEDPDREYRSEHEGKMHACGHDAHMAMLLGLCDFVGEHLDQLPHNVLAIFQPAEETIGGAEGICRSGIFQQYGVRAVFGLHMWPGLPAGTIASRPGPLMARSSEITVDVIGHSVHIAKADQGRDALMAAAHLLTRVEAQVQQVPGHRLLSFGYGYGGTVRNAVAGTAHLEGTMRSFSDQTFEQLRTILLSEARSVEAETGCQVLVDVTAGYPPVINDEALLARVEQLAPIHRIEDPQMTGEDFSFYQREVPGVFFFVGTGNEAALHSSSFDLDEAALDSGLDLLRTLLFLEGI</sequence>
<dbReference type="GO" id="GO:0016787">
    <property type="term" value="F:hydrolase activity"/>
    <property type="evidence" value="ECO:0007669"/>
    <property type="project" value="InterPro"/>
</dbReference>
<organism evidence="3">
    <name type="scientific">Scrofimicrobium appendicitidis</name>
    <dbReference type="NCBI Taxonomy" id="3079930"/>
    <lineage>
        <taxon>Bacteria</taxon>
        <taxon>Bacillati</taxon>
        <taxon>Actinomycetota</taxon>
        <taxon>Actinomycetes</taxon>
        <taxon>Actinomycetales</taxon>
        <taxon>Actinomycetaceae</taxon>
        <taxon>Scrofimicrobium</taxon>
    </lineage>
</organism>
<dbReference type="PANTHER" id="PTHR11014">
    <property type="entry name" value="PEPTIDASE M20 FAMILY MEMBER"/>
    <property type="match status" value="1"/>
</dbReference>
<dbReference type="Pfam" id="PF07687">
    <property type="entry name" value="M20_dimer"/>
    <property type="match status" value="1"/>
</dbReference>
<dbReference type="EMBL" id="CP138335">
    <property type="protein sequence ID" value="XBW07861.1"/>
    <property type="molecule type" value="Genomic_DNA"/>
</dbReference>
<feature type="binding site" evidence="1">
    <location>
        <position position="90"/>
    </location>
    <ligand>
        <name>Mn(2+)</name>
        <dbReference type="ChEBI" id="CHEBI:29035"/>
        <label>2</label>
    </ligand>
</feature>
<dbReference type="Gene3D" id="3.40.630.10">
    <property type="entry name" value="Zn peptidases"/>
    <property type="match status" value="1"/>
</dbReference>
<gene>
    <name evidence="3" type="ORF">SAC06_09475</name>
</gene>
<dbReference type="KEGG" id="sapp:SAC06_09475"/>